<sequence>MSKPVGRPPKPVEQKRRAGNPGHRPLPDVVIPIPTSATAPEPHRPLGTAGRQFWERVWNVGFTWISPQMDVELLQIVSEQIDERAALRVKVLREGDWRDRTALRALDSQVLDCLSLLGFTPVDRARLGFVEVKIQNELEQFRDRKANRFANMVNSEVVSDF</sequence>
<accession>A0A6J5QXG8</accession>
<feature type="region of interest" description="Disordered" evidence="1">
    <location>
        <begin position="1"/>
        <end position="46"/>
    </location>
</feature>
<dbReference type="EMBL" id="LR797058">
    <property type="protein sequence ID" value="CAB4184304.1"/>
    <property type="molecule type" value="Genomic_DNA"/>
</dbReference>
<reference evidence="2" key="1">
    <citation type="submission" date="2020-05" db="EMBL/GenBank/DDBJ databases">
        <authorList>
            <person name="Chiriac C."/>
            <person name="Salcher M."/>
            <person name="Ghai R."/>
            <person name="Kavagutti S V."/>
        </authorList>
    </citation>
    <scope>NUCLEOTIDE SEQUENCE</scope>
</reference>
<gene>
    <name evidence="2" type="ORF">UFOVP1111_49</name>
</gene>
<proteinExistence type="predicted"/>
<name>A0A6J5QXG8_9CAUD</name>
<evidence type="ECO:0000256" key="1">
    <source>
        <dbReference type="SAM" id="MobiDB-lite"/>
    </source>
</evidence>
<evidence type="ECO:0008006" key="3">
    <source>
        <dbReference type="Google" id="ProtNLM"/>
    </source>
</evidence>
<organism evidence="2">
    <name type="scientific">uncultured Caudovirales phage</name>
    <dbReference type="NCBI Taxonomy" id="2100421"/>
    <lineage>
        <taxon>Viruses</taxon>
        <taxon>Duplodnaviria</taxon>
        <taxon>Heunggongvirae</taxon>
        <taxon>Uroviricota</taxon>
        <taxon>Caudoviricetes</taxon>
        <taxon>Peduoviridae</taxon>
        <taxon>Maltschvirus</taxon>
        <taxon>Maltschvirus maltsch</taxon>
    </lineage>
</organism>
<protein>
    <recommendedName>
        <fullName evidence="3">Terminase small subunit</fullName>
    </recommendedName>
</protein>
<evidence type="ECO:0000313" key="2">
    <source>
        <dbReference type="EMBL" id="CAB4184304.1"/>
    </source>
</evidence>